<dbReference type="PATRIC" id="fig|401562.4.peg.1317"/>
<sequence>MLPGSRAAWALPQRERSRRALLFSTDPEAAVASPFAAHPARWRGGRGRVARILHGSASQTMRSER</sequence>
<gene>
    <name evidence="1" type="ORF">NS365_07905</name>
</gene>
<accession>A0A175RSM5</accession>
<name>A0A175RSM5_9HYPH</name>
<evidence type="ECO:0000313" key="2">
    <source>
        <dbReference type="Proteomes" id="UP000078529"/>
    </source>
</evidence>
<organism evidence="1 2">
    <name type="scientific">Aureimonas ureilytica</name>
    <dbReference type="NCBI Taxonomy" id="401562"/>
    <lineage>
        <taxon>Bacteria</taxon>
        <taxon>Pseudomonadati</taxon>
        <taxon>Pseudomonadota</taxon>
        <taxon>Alphaproteobacteria</taxon>
        <taxon>Hyphomicrobiales</taxon>
        <taxon>Aurantimonadaceae</taxon>
        <taxon>Aureimonas</taxon>
    </lineage>
</organism>
<keyword evidence="2" id="KW-1185">Reference proteome</keyword>
<protein>
    <submittedName>
        <fullName evidence="1">Uncharacterized protein</fullName>
    </submittedName>
</protein>
<comment type="caution">
    <text evidence="1">The sequence shown here is derived from an EMBL/GenBank/DDBJ whole genome shotgun (WGS) entry which is preliminary data.</text>
</comment>
<dbReference type="AlphaFoldDB" id="A0A175RSM5"/>
<dbReference type="EMBL" id="LDQA01000019">
    <property type="protein sequence ID" value="KTR06328.1"/>
    <property type="molecule type" value="Genomic_DNA"/>
</dbReference>
<proteinExistence type="predicted"/>
<evidence type="ECO:0000313" key="1">
    <source>
        <dbReference type="EMBL" id="KTR06328.1"/>
    </source>
</evidence>
<reference evidence="1 2" key="1">
    <citation type="journal article" date="2016" name="Front. Microbiol.">
        <title>Genomic Resource of Rice Seed Associated Bacteria.</title>
        <authorList>
            <person name="Midha S."/>
            <person name="Bansal K."/>
            <person name="Sharma S."/>
            <person name="Kumar N."/>
            <person name="Patil P.P."/>
            <person name="Chaudhry V."/>
            <person name="Patil P.B."/>
        </authorList>
    </citation>
    <scope>NUCLEOTIDE SEQUENCE [LARGE SCALE GENOMIC DNA]</scope>
    <source>
        <strain evidence="1 2">NS365</strain>
    </source>
</reference>
<dbReference type="Proteomes" id="UP000078529">
    <property type="component" value="Unassembled WGS sequence"/>
</dbReference>